<proteinExistence type="inferred from homology"/>
<evidence type="ECO:0000256" key="1">
    <source>
        <dbReference type="ARBA" id="ARBA00006484"/>
    </source>
</evidence>
<dbReference type="EMBL" id="CP089982">
    <property type="protein sequence ID" value="WXA90129.1"/>
    <property type="molecule type" value="Genomic_DNA"/>
</dbReference>
<reference evidence="3 4" key="1">
    <citation type="submission" date="2021-12" db="EMBL/GenBank/DDBJ databases">
        <title>Discovery of the Pendulisporaceae a myxobacterial family with distinct sporulation behavior and unique specialized metabolism.</title>
        <authorList>
            <person name="Garcia R."/>
            <person name="Popoff A."/>
            <person name="Bader C.D."/>
            <person name="Loehr J."/>
            <person name="Walesch S."/>
            <person name="Walt C."/>
            <person name="Boldt J."/>
            <person name="Bunk B."/>
            <person name="Haeckl F.J.F.P.J."/>
            <person name="Gunesch A.P."/>
            <person name="Birkelbach J."/>
            <person name="Nuebel U."/>
            <person name="Pietschmann T."/>
            <person name="Bach T."/>
            <person name="Mueller R."/>
        </authorList>
    </citation>
    <scope>NUCLEOTIDE SEQUENCE [LARGE SCALE GENOMIC DNA]</scope>
    <source>
        <strain evidence="3 4">MSr12523</strain>
    </source>
</reference>
<organism evidence="3 4">
    <name type="scientific">Pendulispora brunnea</name>
    <dbReference type="NCBI Taxonomy" id="2905690"/>
    <lineage>
        <taxon>Bacteria</taxon>
        <taxon>Pseudomonadati</taxon>
        <taxon>Myxococcota</taxon>
        <taxon>Myxococcia</taxon>
        <taxon>Myxococcales</taxon>
        <taxon>Sorangiineae</taxon>
        <taxon>Pendulisporaceae</taxon>
        <taxon>Pendulispora</taxon>
    </lineage>
</organism>
<dbReference type="InterPro" id="IPR002347">
    <property type="entry name" value="SDR_fam"/>
</dbReference>
<sequence length="73" mass="7743">MIPLDCPGTVRTGMYDQVIASGAVTEEQIAAMQPINRSAHPDEVSEAVAWLLSDRASFVTGQAWAVDGGLLAR</sequence>
<dbReference type="RefSeq" id="WP_394840742.1">
    <property type="nucleotide sequence ID" value="NZ_CP089982.1"/>
</dbReference>
<comment type="similarity">
    <text evidence="1">Belongs to the short-chain dehydrogenases/reductases (SDR) family.</text>
</comment>
<dbReference type="Gene3D" id="3.40.50.720">
    <property type="entry name" value="NAD(P)-binding Rossmann-like Domain"/>
    <property type="match status" value="1"/>
</dbReference>
<dbReference type="InterPro" id="IPR036291">
    <property type="entry name" value="NAD(P)-bd_dom_sf"/>
</dbReference>
<keyword evidence="4" id="KW-1185">Reference proteome</keyword>
<dbReference type="PANTHER" id="PTHR24321:SF11">
    <property type="entry name" value="BLR0893 PROTEIN"/>
    <property type="match status" value="1"/>
</dbReference>
<dbReference type="Proteomes" id="UP001379533">
    <property type="component" value="Chromosome"/>
</dbReference>
<accession>A0ABZ2K048</accession>
<evidence type="ECO:0000313" key="4">
    <source>
        <dbReference type="Proteomes" id="UP001379533"/>
    </source>
</evidence>
<protein>
    <submittedName>
        <fullName evidence="3">SDR family oxidoreductase</fullName>
    </submittedName>
</protein>
<evidence type="ECO:0000313" key="3">
    <source>
        <dbReference type="EMBL" id="WXA90129.1"/>
    </source>
</evidence>
<evidence type="ECO:0000256" key="2">
    <source>
        <dbReference type="ARBA" id="ARBA00023002"/>
    </source>
</evidence>
<dbReference type="Pfam" id="PF13561">
    <property type="entry name" value="adh_short_C2"/>
    <property type="match status" value="1"/>
</dbReference>
<keyword evidence="2" id="KW-0560">Oxidoreductase</keyword>
<name>A0ABZ2K048_9BACT</name>
<dbReference type="SUPFAM" id="SSF51735">
    <property type="entry name" value="NAD(P)-binding Rossmann-fold domains"/>
    <property type="match status" value="1"/>
</dbReference>
<gene>
    <name evidence="3" type="ORF">LZC95_27170</name>
</gene>
<dbReference type="PANTHER" id="PTHR24321">
    <property type="entry name" value="DEHYDROGENASES, SHORT CHAIN"/>
    <property type="match status" value="1"/>
</dbReference>